<dbReference type="PROSITE" id="PS00600">
    <property type="entry name" value="AA_TRANSFER_CLASS_3"/>
    <property type="match status" value="1"/>
</dbReference>
<reference evidence="11 12" key="1">
    <citation type="submission" date="2015-07" db="EMBL/GenBank/DDBJ databases">
        <title>Complete genome sequence of Mycobacterium goodii X7B, a facultative thermophilic biodesulfurizing bacterium.</title>
        <authorList>
            <person name="Yu B."/>
            <person name="Li F."/>
            <person name="Xu P."/>
        </authorList>
    </citation>
    <scope>NUCLEOTIDE SEQUENCE [LARGE SCALE GENOMIC DNA]</scope>
    <source>
        <strain evidence="11 12">X7B</strain>
    </source>
</reference>
<dbReference type="GO" id="GO:0055129">
    <property type="term" value="P:L-proline biosynthetic process"/>
    <property type="evidence" value="ECO:0007669"/>
    <property type="project" value="UniProtKB-UniPathway"/>
</dbReference>
<evidence type="ECO:0000256" key="7">
    <source>
        <dbReference type="ARBA" id="ARBA00022898"/>
    </source>
</evidence>
<evidence type="ECO:0000313" key="12">
    <source>
        <dbReference type="Proteomes" id="UP000062255"/>
    </source>
</evidence>
<evidence type="ECO:0000256" key="1">
    <source>
        <dbReference type="ARBA" id="ARBA00001933"/>
    </source>
</evidence>
<comment type="similarity">
    <text evidence="9">Belongs to the class-III pyridoxal-phosphate-dependent aminotransferase family.</text>
</comment>
<dbReference type="Pfam" id="PF00202">
    <property type="entry name" value="Aminotran_3"/>
    <property type="match status" value="1"/>
</dbReference>
<dbReference type="RefSeq" id="WP_049748200.1">
    <property type="nucleotide sequence ID" value="NZ_CP012150.1"/>
</dbReference>
<dbReference type="PANTHER" id="PTHR11986:SF18">
    <property type="entry name" value="ORNITHINE AMINOTRANSFERASE, MITOCHONDRIAL"/>
    <property type="match status" value="1"/>
</dbReference>
<evidence type="ECO:0000256" key="3">
    <source>
        <dbReference type="ARBA" id="ARBA00012924"/>
    </source>
</evidence>
<dbReference type="GO" id="GO:0004587">
    <property type="term" value="F:ornithine aminotransferase activity"/>
    <property type="evidence" value="ECO:0007669"/>
    <property type="project" value="UniProtKB-EC"/>
</dbReference>
<sequence length="430" mass="45501">MTILDNVNHGLGPSGAREATPATAPSTVEAGVEVIALDDRFVAHNYSPLPVVAASAEGVWITDVTGRRYLDCLAAYSAVNFGHHNPEIIATAHAQLDRLTLVSRAFHSDQLGPFARALAALCGKDMILPMNSGAEAVESGIKVARKWGTDVKGVAAGESNIVVARNNFHGRTTTIISFSDDETARRGFGPYTPGFRSVPFGDAAAVADAIDDDTVAVLLEPIQGEAGIIVPPPDFLPRVREICTQRNVLMIADEIQSGLARAGRTFACEHWDVVPDVYLLGKALGGGVVPLSAVVADRDVLGVLHPGEHGSTFGGNPLATAIGSTVVAMLERGEFQRRSTELGAHLHARLQHLIGHGVLAVRGRGLWAGVDIDPALGTGKELSVALAQRGVLVKDTHGSTLRFAPPLVVTAEEIDWAVDRFADTLMEVRR</sequence>
<accession>A0A0K0XED5</accession>
<feature type="region of interest" description="Disordered" evidence="10">
    <location>
        <begin position="1"/>
        <end position="23"/>
    </location>
</feature>
<keyword evidence="4 11" id="KW-0032">Aminotransferase</keyword>
<evidence type="ECO:0000256" key="4">
    <source>
        <dbReference type="ARBA" id="ARBA00022576"/>
    </source>
</evidence>
<dbReference type="OrthoDB" id="9801052at2"/>
<evidence type="ECO:0000256" key="6">
    <source>
        <dbReference type="ARBA" id="ARBA00022679"/>
    </source>
</evidence>
<evidence type="ECO:0000256" key="10">
    <source>
        <dbReference type="SAM" id="MobiDB-lite"/>
    </source>
</evidence>
<keyword evidence="5" id="KW-0028">Amino-acid biosynthesis</keyword>
<dbReference type="CDD" id="cd00610">
    <property type="entry name" value="OAT_like"/>
    <property type="match status" value="1"/>
</dbReference>
<dbReference type="InterPro" id="IPR015424">
    <property type="entry name" value="PyrdxlP-dep_Trfase"/>
</dbReference>
<evidence type="ECO:0000313" key="11">
    <source>
        <dbReference type="EMBL" id="AKS35755.1"/>
    </source>
</evidence>
<keyword evidence="5" id="KW-0641">Proline biosynthesis</keyword>
<evidence type="ECO:0000256" key="8">
    <source>
        <dbReference type="ARBA" id="ARBA00030587"/>
    </source>
</evidence>
<dbReference type="PATRIC" id="fig|134601.6.peg.6588"/>
<dbReference type="PIRSF" id="PIRSF000521">
    <property type="entry name" value="Transaminase_4ab_Lys_Orn"/>
    <property type="match status" value="1"/>
</dbReference>
<comment type="pathway">
    <text evidence="2">Amino-acid biosynthesis; L-proline biosynthesis; L-glutamate 5-semialdehyde from L-ornithine: step 1/1.</text>
</comment>
<dbReference type="UniPathway" id="UPA00098">
    <property type="reaction ID" value="UER00358"/>
</dbReference>
<dbReference type="InterPro" id="IPR010164">
    <property type="entry name" value="Orn_aminotrans"/>
</dbReference>
<organism evidence="11 12">
    <name type="scientific">Mycolicibacterium goodii</name>
    <name type="common">Mycobacterium goodii</name>
    <dbReference type="NCBI Taxonomy" id="134601"/>
    <lineage>
        <taxon>Bacteria</taxon>
        <taxon>Bacillati</taxon>
        <taxon>Actinomycetota</taxon>
        <taxon>Actinomycetes</taxon>
        <taxon>Mycobacteriales</taxon>
        <taxon>Mycobacteriaceae</taxon>
        <taxon>Mycolicibacterium</taxon>
    </lineage>
</organism>
<dbReference type="NCBIfam" id="TIGR01885">
    <property type="entry name" value="Orn_aminotrans"/>
    <property type="match status" value="1"/>
</dbReference>
<dbReference type="InterPro" id="IPR015422">
    <property type="entry name" value="PyrdxlP-dep_Trfase_small"/>
</dbReference>
<keyword evidence="6 11" id="KW-0808">Transferase</keyword>
<gene>
    <name evidence="11" type="primary">rocD</name>
    <name evidence="11" type="ORF">AFA91_31850</name>
</gene>
<dbReference type="InterPro" id="IPR015421">
    <property type="entry name" value="PyrdxlP-dep_Trfase_major"/>
</dbReference>
<evidence type="ECO:0000256" key="2">
    <source>
        <dbReference type="ARBA" id="ARBA00004998"/>
    </source>
</evidence>
<evidence type="ECO:0000256" key="5">
    <source>
        <dbReference type="ARBA" id="ARBA00022650"/>
    </source>
</evidence>
<name>A0A0K0XED5_MYCGD</name>
<dbReference type="EMBL" id="CP012150">
    <property type="protein sequence ID" value="AKS35755.1"/>
    <property type="molecule type" value="Genomic_DNA"/>
</dbReference>
<dbReference type="AlphaFoldDB" id="A0A0K0XED5"/>
<dbReference type="InterPro" id="IPR050103">
    <property type="entry name" value="Class-III_PLP-dep_AT"/>
</dbReference>
<dbReference type="Gene3D" id="3.40.640.10">
    <property type="entry name" value="Type I PLP-dependent aspartate aminotransferase-like (Major domain)"/>
    <property type="match status" value="1"/>
</dbReference>
<dbReference type="GO" id="GO:0030170">
    <property type="term" value="F:pyridoxal phosphate binding"/>
    <property type="evidence" value="ECO:0007669"/>
    <property type="project" value="InterPro"/>
</dbReference>
<dbReference type="EC" id="2.6.1.13" evidence="3"/>
<keyword evidence="7 9" id="KW-0663">Pyridoxal phosphate</keyword>
<dbReference type="Gene3D" id="3.90.1150.10">
    <property type="entry name" value="Aspartate Aminotransferase, domain 1"/>
    <property type="match status" value="1"/>
</dbReference>
<dbReference type="PANTHER" id="PTHR11986">
    <property type="entry name" value="AMINOTRANSFERASE CLASS III"/>
    <property type="match status" value="1"/>
</dbReference>
<dbReference type="KEGG" id="mgo:AFA91_31850"/>
<proteinExistence type="inferred from homology"/>
<dbReference type="InterPro" id="IPR049704">
    <property type="entry name" value="Aminotrans_3_PPA_site"/>
</dbReference>
<dbReference type="GO" id="GO:0042802">
    <property type="term" value="F:identical protein binding"/>
    <property type="evidence" value="ECO:0007669"/>
    <property type="project" value="TreeGrafter"/>
</dbReference>
<dbReference type="SUPFAM" id="SSF53383">
    <property type="entry name" value="PLP-dependent transferases"/>
    <property type="match status" value="1"/>
</dbReference>
<dbReference type="STRING" id="134601.AFA91_31850"/>
<comment type="cofactor">
    <cofactor evidence="1">
        <name>pyridoxal 5'-phosphate</name>
        <dbReference type="ChEBI" id="CHEBI:597326"/>
    </cofactor>
</comment>
<dbReference type="Proteomes" id="UP000062255">
    <property type="component" value="Chromosome"/>
</dbReference>
<protein>
    <recommendedName>
        <fullName evidence="3">ornithine aminotransferase</fullName>
        <ecNumber evidence="3">2.6.1.13</ecNumber>
    </recommendedName>
    <alternativeName>
        <fullName evidence="8">Ornithine--oxo-acid aminotransferase</fullName>
    </alternativeName>
</protein>
<evidence type="ECO:0000256" key="9">
    <source>
        <dbReference type="RuleBase" id="RU003560"/>
    </source>
</evidence>
<dbReference type="InterPro" id="IPR005814">
    <property type="entry name" value="Aminotrans_3"/>
</dbReference>
<dbReference type="FunFam" id="3.40.640.10:FF:000011">
    <property type="entry name" value="Ornithine aminotransferase"/>
    <property type="match status" value="1"/>
</dbReference>